<dbReference type="GeneID" id="25731406"/>
<proteinExistence type="predicted"/>
<dbReference type="RefSeq" id="XP_013893085.1">
    <property type="nucleotide sequence ID" value="XM_014037631.1"/>
</dbReference>
<accession>A0A0D2MG46</accession>
<organism evidence="1 2">
    <name type="scientific">Monoraphidium neglectum</name>
    <dbReference type="NCBI Taxonomy" id="145388"/>
    <lineage>
        <taxon>Eukaryota</taxon>
        <taxon>Viridiplantae</taxon>
        <taxon>Chlorophyta</taxon>
        <taxon>core chlorophytes</taxon>
        <taxon>Chlorophyceae</taxon>
        <taxon>CS clade</taxon>
        <taxon>Sphaeropleales</taxon>
        <taxon>Selenastraceae</taxon>
        <taxon>Monoraphidium</taxon>
    </lineage>
</organism>
<evidence type="ECO:0000313" key="2">
    <source>
        <dbReference type="Proteomes" id="UP000054498"/>
    </source>
</evidence>
<dbReference type="AlphaFoldDB" id="A0A0D2MG46"/>
<evidence type="ECO:0000313" key="1">
    <source>
        <dbReference type="EMBL" id="KIY94065.1"/>
    </source>
</evidence>
<dbReference type="OrthoDB" id="533036at2759"/>
<gene>
    <name evidence="1" type="ORF">MNEG_13898</name>
</gene>
<keyword evidence="2" id="KW-1185">Reference proteome</keyword>
<protein>
    <submittedName>
        <fullName evidence="1">Uncharacterized protein</fullName>
    </submittedName>
</protein>
<reference evidence="1 2" key="1">
    <citation type="journal article" date="2013" name="BMC Genomics">
        <title>Reconstruction of the lipid metabolism for the microalga Monoraphidium neglectum from its genome sequence reveals characteristics suitable for biofuel production.</title>
        <authorList>
            <person name="Bogen C."/>
            <person name="Al-Dilaimi A."/>
            <person name="Albersmeier A."/>
            <person name="Wichmann J."/>
            <person name="Grundmann M."/>
            <person name="Rupp O."/>
            <person name="Lauersen K.J."/>
            <person name="Blifernez-Klassen O."/>
            <person name="Kalinowski J."/>
            <person name="Goesmann A."/>
            <person name="Mussgnug J.H."/>
            <person name="Kruse O."/>
        </authorList>
    </citation>
    <scope>NUCLEOTIDE SEQUENCE [LARGE SCALE GENOMIC DNA]</scope>
    <source>
        <strain evidence="1 2">SAG 48.87</strain>
    </source>
</reference>
<name>A0A0D2MG46_9CHLO</name>
<dbReference type="KEGG" id="mng:MNEG_13898"/>
<dbReference type="Proteomes" id="UP000054498">
    <property type="component" value="Unassembled WGS sequence"/>
</dbReference>
<dbReference type="STRING" id="145388.A0A0D2MG46"/>
<sequence>MQDLRPAFLEAAESGDHARLAATADHLRGVEATARAALKEHAGAGVHPATTTFMHAALYDLYELLCAATQLADGPGAGEGASERGLAELAALSKCLSLVDAVSRGAELHVFLACALLERASALRGADSPQAAAALQLVGQASEARYGKQLPAELWDKLQQANAQLAREFL</sequence>
<dbReference type="EMBL" id="KK104337">
    <property type="protein sequence ID" value="KIY94065.1"/>
    <property type="molecule type" value="Genomic_DNA"/>
</dbReference>